<comment type="caution">
    <text evidence="1">The sequence shown here is derived from an EMBL/GenBank/DDBJ whole genome shotgun (WGS) entry which is preliminary data.</text>
</comment>
<gene>
    <name evidence="1" type="ORF">EAY64_05615</name>
</gene>
<dbReference type="AlphaFoldDB" id="A0A454JL07"/>
<sequence>MNMDWKQLGSAVAKLGLPLLGAALPIPGGAAIGTALAQAIGSTSADPQDILTALTANADTQLKAKQFEDTHKETMLKLQLDYQAQIYQQEVADRASARTMQVGTKSYTLPVLAYTIVGSFIAMVGSTLLGYSHVDSVLAGTLVGYLSAKAEQVIAFYFGSSKGSEDKNVLLANSVPVGKQ</sequence>
<reference evidence="1 2" key="1">
    <citation type="submission" date="2018-10" db="EMBL/GenBank/DDBJ databases">
        <title>Draft genome sequence of Aquitalea MWU14-2217 isolated from a wild cranberry bog in Provincetown, Massachusetts.</title>
        <authorList>
            <person name="Ebadzadsahrai G."/>
            <person name="Soby S."/>
        </authorList>
    </citation>
    <scope>NUCLEOTIDE SEQUENCE [LARGE SCALE GENOMIC DNA]</scope>
    <source>
        <strain evidence="1 2">MWU14-2217</strain>
    </source>
</reference>
<dbReference type="EMBL" id="RFAR01000019">
    <property type="protein sequence ID" value="RMD00075.1"/>
    <property type="molecule type" value="Genomic_DNA"/>
</dbReference>
<keyword evidence="2" id="KW-1185">Reference proteome</keyword>
<protein>
    <submittedName>
        <fullName evidence="1">Uncharacterized protein</fullName>
    </submittedName>
</protein>
<name>A0A454JL07_9NEIS</name>
<proteinExistence type="predicted"/>
<organism evidence="1 2">
    <name type="scientific">Aquitalea palustris</name>
    <dbReference type="NCBI Taxonomy" id="2480983"/>
    <lineage>
        <taxon>Bacteria</taxon>
        <taxon>Pseudomonadati</taxon>
        <taxon>Pseudomonadota</taxon>
        <taxon>Betaproteobacteria</taxon>
        <taxon>Neisseriales</taxon>
        <taxon>Chromobacteriaceae</taxon>
        <taxon>Aquitalea</taxon>
    </lineage>
</organism>
<dbReference type="Proteomes" id="UP000274139">
    <property type="component" value="Unassembled WGS sequence"/>
</dbReference>
<evidence type="ECO:0000313" key="2">
    <source>
        <dbReference type="Proteomes" id="UP000274139"/>
    </source>
</evidence>
<accession>A0A454JL07</accession>
<evidence type="ECO:0000313" key="1">
    <source>
        <dbReference type="EMBL" id="RMD00075.1"/>
    </source>
</evidence>